<dbReference type="Pfam" id="PF00892">
    <property type="entry name" value="EamA"/>
    <property type="match status" value="1"/>
</dbReference>
<comment type="caution">
    <text evidence="8">The sequence shown here is derived from an EMBL/GenBank/DDBJ whole genome shotgun (WGS) entry which is preliminary data.</text>
</comment>
<dbReference type="EMBL" id="DWVZ01000142">
    <property type="protein sequence ID" value="HJC63975.1"/>
    <property type="molecule type" value="Genomic_DNA"/>
</dbReference>
<evidence type="ECO:0000256" key="3">
    <source>
        <dbReference type="ARBA" id="ARBA00022692"/>
    </source>
</evidence>
<keyword evidence="4 6" id="KW-1133">Transmembrane helix</keyword>
<sequence>MNIGVPAAGIELAIKPCSITPAAITSCLYLGIAGTAIAHTFWNKSIKILNASTCSMWYPLQPLVSALLGIVLLGEALTPQFLTGGILICAGILITVAVKPERK</sequence>
<evidence type="ECO:0000259" key="7">
    <source>
        <dbReference type="Pfam" id="PF00892"/>
    </source>
</evidence>
<feature type="transmembrane region" description="Helical" evidence="6">
    <location>
        <begin position="22"/>
        <end position="42"/>
    </location>
</feature>
<dbReference type="InterPro" id="IPR050638">
    <property type="entry name" value="AA-Vitamin_Transporters"/>
</dbReference>
<evidence type="ECO:0000256" key="4">
    <source>
        <dbReference type="ARBA" id="ARBA00022989"/>
    </source>
</evidence>
<dbReference type="PANTHER" id="PTHR32322">
    <property type="entry name" value="INNER MEMBRANE TRANSPORTER"/>
    <property type="match status" value="1"/>
</dbReference>
<comment type="similarity">
    <text evidence="2">Belongs to the EamA transporter family.</text>
</comment>
<dbReference type="InterPro" id="IPR000620">
    <property type="entry name" value="EamA_dom"/>
</dbReference>
<protein>
    <submittedName>
        <fullName evidence="8">DMT family transporter</fullName>
    </submittedName>
</protein>
<evidence type="ECO:0000313" key="8">
    <source>
        <dbReference type="EMBL" id="HJC63975.1"/>
    </source>
</evidence>
<dbReference type="Gene3D" id="1.10.3730.20">
    <property type="match status" value="1"/>
</dbReference>
<dbReference type="AlphaFoldDB" id="A0A9D2PRK0"/>
<feature type="domain" description="EamA" evidence="7">
    <location>
        <begin position="20"/>
        <end position="96"/>
    </location>
</feature>
<evidence type="ECO:0000256" key="1">
    <source>
        <dbReference type="ARBA" id="ARBA00004141"/>
    </source>
</evidence>
<dbReference type="PANTHER" id="PTHR32322:SF2">
    <property type="entry name" value="EAMA DOMAIN-CONTAINING PROTEIN"/>
    <property type="match status" value="1"/>
</dbReference>
<feature type="transmembrane region" description="Helical" evidence="6">
    <location>
        <begin position="54"/>
        <end position="74"/>
    </location>
</feature>
<keyword evidence="5 6" id="KW-0472">Membrane</keyword>
<reference evidence="8" key="1">
    <citation type="journal article" date="2021" name="PeerJ">
        <title>Extensive microbial diversity within the chicken gut microbiome revealed by metagenomics and culture.</title>
        <authorList>
            <person name="Gilroy R."/>
            <person name="Ravi A."/>
            <person name="Getino M."/>
            <person name="Pursley I."/>
            <person name="Horton D.L."/>
            <person name="Alikhan N.F."/>
            <person name="Baker D."/>
            <person name="Gharbi K."/>
            <person name="Hall N."/>
            <person name="Watson M."/>
            <person name="Adriaenssens E.M."/>
            <person name="Foster-Nyarko E."/>
            <person name="Jarju S."/>
            <person name="Secka A."/>
            <person name="Antonio M."/>
            <person name="Oren A."/>
            <person name="Chaudhuri R.R."/>
            <person name="La Ragione R."/>
            <person name="Hildebrand F."/>
            <person name="Pallen M.J."/>
        </authorList>
    </citation>
    <scope>NUCLEOTIDE SEQUENCE</scope>
    <source>
        <strain evidence="8">ChiBcec2-3848</strain>
    </source>
</reference>
<gene>
    <name evidence="8" type="ORF">H9753_10225</name>
</gene>
<dbReference type="SUPFAM" id="SSF103481">
    <property type="entry name" value="Multidrug resistance efflux transporter EmrE"/>
    <property type="match status" value="1"/>
</dbReference>
<evidence type="ECO:0000313" key="9">
    <source>
        <dbReference type="Proteomes" id="UP000823886"/>
    </source>
</evidence>
<proteinExistence type="inferred from homology"/>
<reference evidence="8" key="2">
    <citation type="submission" date="2021-04" db="EMBL/GenBank/DDBJ databases">
        <authorList>
            <person name="Gilroy R."/>
        </authorList>
    </citation>
    <scope>NUCLEOTIDE SEQUENCE</scope>
    <source>
        <strain evidence="8">ChiBcec2-3848</strain>
    </source>
</reference>
<accession>A0A9D2PRK0</accession>
<feature type="transmembrane region" description="Helical" evidence="6">
    <location>
        <begin position="80"/>
        <end position="98"/>
    </location>
</feature>
<dbReference type="GO" id="GO:0016020">
    <property type="term" value="C:membrane"/>
    <property type="evidence" value="ECO:0007669"/>
    <property type="project" value="UniProtKB-SubCell"/>
</dbReference>
<dbReference type="Proteomes" id="UP000823886">
    <property type="component" value="Unassembled WGS sequence"/>
</dbReference>
<evidence type="ECO:0000256" key="5">
    <source>
        <dbReference type="ARBA" id="ARBA00023136"/>
    </source>
</evidence>
<comment type="subcellular location">
    <subcellularLocation>
        <location evidence="1">Membrane</location>
        <topology evidence="1">Multi-pass membrane protein</topology>
    </subcellularLocation>
</comment>
<dbReference type="InterPro" id="IPR037185">
    <property type="entry name" value="EmrE-like"/>
</dbReference>
<name>A0A9D2PRK0_9FIRM</name>
<evidence type="ECO:0000256" key="6">
    <source>
        <dbReference type="SAM" id="Phobius"/>
    </source>
</evidence>
<organism evidence="8 9">
    <name type="scientific">Candidatus Blautia merdavium</name>
    <dbReference type="NCBI Taxonomy" id="2838494"/>
    <lineage>
        <taxon>Bacteria</taxon>
        <taxon>Bacillati</taxon>
        <taxon>Bacillota</taxon>
        <taxon>Clostridia</taxon>
        <taxon>Lachnospirales</taxon>
        <taxon>Lachnospiraceae</taxon>
        <taxon>Blautia</taxon>
    </lineage>
</organism>
<keyword evidence="3 6" id="KW-0812">Transmembrane</keyword>
<evidence type="ECO:0000256" key="2">
    <source>
        <dbReference type="ARBA" id="ARBA00007362"/>
    </source>
</evidence>